<dbReference type="InterPro" id="IPR001680">
    <property type="entry name" value="WD40_rpt"/>
</dbReference>
<dbReference type="EMBL" id="MCFI01000018">
    <property type="protein sequence ID" value="ORY78200.1"/>
    <property type="molecule type" value="Genomic_DNA"/>
</dbReference>
<dbReference type="Pfam" id="PF07687">
    <property type="entry name" value="M20_dimer"/>
    <property type="match status" value="1"/>
</dbReference>
<keyword evidence="2" id="KW-0645">Protease</keyword>
<dbReference type="Pfam" id="PF00400">
    <property type="entry name" value="WD40"/>
    <property type="match status" value="2"/>
</dbReference>
<dbReference type="PIRSF" id="PIRSF037237">
    <property type="entry name" value="Peptidase_WD_repeats_DUG2"/>
    <property type="match status" value="1"/>
</dbReference>
<dbReference type="SUPFAM" id="SSF53187">
    <property type="entry name" value="Zn-dependent exopeptidases"/>
    <property type="match status" value="1"/>
</dbReference>
<dbReference type="InterPro" id="IPR002933">
    <property type="entry name" value="Peptidase_M20"/>
</dbReference>
<evidence type="ECO:0000256" key="5">
    <source>
        <dbReference type="PROSITE-ProRule" id="PRU00221"/>
    </source>
</evidence>
<dbReference type="Proteomes" id="UP000193685">
    <property type="component" value="Unassembled WGS sequence"/>
</dbReference>
<dbReference type="RefSeq" id="XP_040723311.1">
    <property type="nucleotide sequence ID" value="XM_040871510.1"/>
</dbReference>
<dbReference type="Gene3D" id="3.40.630.10">
    <property type="entry name" value="Zn peptidases"/>
    <property type="match status" value="1"/>
</dbReference>
<evidence type="ECO:0000256" key="4">
    <source>
        <dbReference type="ARBA" id="ARBA00022801"/>
    </source>
</evidence>
<dbReference type="SMART" id="SM00320">
    <property type="entry name" value="WD40"/>
    <property type="match status" value="6"/>
</dbReference>
<evidence type="ECO:0000256" key="1">
    <source>
        <dbReference type="ARBA" id="ARBA00006247"/>
    </source>
</evidence>
<dbReference type="Pfam" id="PF01546">
    <property type="entry name" value="Peptidase_M20"/>
    <property type="match status" value="1"/>
</dbReference>
<dbReference type="Gene3D" id="3.30.70.360">
    <property type="match status" value="1"/>
</dbReference>
<keyword evidence="8" id="KW-1185">Reference proteome</keyword>
<dbReference type="InterPro" id="IPR017149">
    <property type="entry name" value="GSH_degradosome_Dug2"/>
</dbReference>
<dbReference type="OrthoDB" id="7832001at2759"/>
<feature type="repeat" description="WD" evidence="5">
    <location>
        <begin position="46"/>
        <end position="77"/>
    </location>
</feature>
<gene>
    <name evidence="7" type="ORF">BCR37DRAFT_394699</name>
</gene>
<dbReference type="PANTHER" id="PTHR43270">
    <property type="entry name" value="BETA-ALA-HIS DIPEPTIDASE"/>
    <property type="match status" value="1"/>
</dbReference>
<dbReference type="PANTHER" id="PTHR43270:SF8">
    <property type="entry name" value="DI- AND TRIPEPTIDASE DUG2-RELATED"/>
    <property type="match status" value="1"/>
</dbReference>
<sequence length="797" mass="88055">MQAAHRIAHTSAVLALAQSSEYLFTGTQDCLIHVYAQETYEPKATLRGHNAAILSLVLANDEQWLVSTAGDSIVRIWCTQSLTCLFVIYSTYDVGDILAAAAFGETLFLGAQNTSLQWVHLAEDKRIQGSQEQYPSRRHNKFFDSAGPGGRRAPRRTSLLEPFDDAKAQLIEIGKEDVVQYAHYSYVYCLLMGTYHNTHHLFSGGGDGAINVWSVDSRPKQVRSLCQAEQPAVHSLVQHESLLYAGQARGLISVWDLETDQLVRRLQAPQEAPMDVLSLQVMGHHLLSSSAQAIHRWNIANGCEHVATWQVHTSQVVCTAIRDSLLLTCGGSDVALWRLAQDHENPTPGGFEADPFMTALQQFTAFRSISGSPHHVEECRRAATYLKQLASSLGADSTLLPTQHNPIVLIKFKATSQPARRILYYGHYDVISADAKAWRSDPWQLTGRNGYLYGRGVSDNKGPVLAALFAAHTLRQAQRLKADLTFLVEGEEESGSRGFQDAVLQARQRGDIGEIDEVFLSNSYWLDDQVPCLTYGLRGVVRAKVTVESQLADLHSGVEGGSVREPTIDLVSLLASLTHKGKIQIEGFYEPVRTVSADEQLFYEEIAKLQLVNPLPRSKPGLSDKSVAEVVDDLMNRWCRPSLTLHQVSVSGPGNNTIIPHAASAKLSLRIVPDHKLSVIVADLKKHLEQAFEEMTTTNTLSVDIESSSNWWLSDPTSPSYRKLAGLVEGAWGIKPLNILEGGSIPMLAWLDEVFDAQGVHFPMGQSSDQAHLTDERLRILNLSMGRKILLEYFGTP</sequence>
<keyword evidence="5" id="KW-0853">WD repeat</keyword>
<dbReference type="GO" id="GO:0006751">
    <property type="term" value="P:glutathione catabolic process"/>
    <property type="evidence" value="ECO:0007669"/>
    <property type="project" value="InterPro"/>
</dbReference>
<dbReference type="GO" id="GO:0046872">
    <property type="term" value="F:metal ion binding"/>
    <property type="evidence" value="ECO:0007669"/>
    <property type="project" value="UniProtKB-KW"/>
</dbReference>
<comment type="similarity">
    <text evidence="1">Belongs to the peptidase M20A family.</text>
</comment>
<dbReference type="OMA" id="HATVCVD"/>
<reference evidence="7 8" key="1">
    <citation type="submission" date="2016-07" db="EMBL/GenBank/DDBJ databases">
        <title>Pervasive Adenine N6-methylation of Active Genes in Fungi.</title>
        <authorList>
            <consortium name="DOE Joint Genome Institute"/>
            <person name="Mondo S.J."/>
            <person name="Dannebaum R.O."/>
            <person name="Kuo R.C."/>
            <person name="Labutti K."/>
            <person name="Haridas S."/>
            <person name="Kuo A."/>
            <person name="Salamov A."/>
            <person name="Ahrendt S.R."/>
            <person name="Lipzen A."/>
            <person name="Sullivan W."/>
            <person name="Andreopoulos W.B."/>
            <person name="Clum A."/>
            <person name="Lindquist E."/>
            <person name="Daum C."/>
            <person name="Ramamoorthy G.K."/>
            <person name="Gryganskyi A."/>
            <person name="Culley D."/>
            <person name="Magnuson J.K."/>
            <person name="James T.Y."/>
            <person name="O'Malley M.A."/>
            <person name="Stajich J.E."/>
            <person name="Spatafora J.W."/>
            <person name="Visel A."/>
            <person name="Grigoriev I.V."/>
        </authorList>
    </citation>
    <scope>NUCLEOTIDE SEQUENCE [LARGE SCALE GENOMIC DNA]</scope>
    <source>
        <strain evidence="7 8">12-1054</strain>
    </source>
</reference>
<accession>A0A1Y2F2T0</accession>
<evidence type="ECO:0000256" key="2">
    <source>
        <dbReference type="ARBA" id="ARBA00022670"/>
    </source>
</evidence>
<dbReference type="GO" id="GO:0008233">
    <property type="term" value="F:peptidase activity"/>
    <property type="evidence" value="ECO:0007669"/>
    <property type="project" value="UniProtKB-KW"/>
</dbReference>
<dbReference type="InterPro" id="IPR011650">
    <property type="entry name" value="Peptidase_M20_dimer"/>
</dbReference>
<dbReference type="SUPFAM" id="SSF50978">
    <property type="entry name" value="WD40 repeat-like"/>
    <property type="match status" value="1"/>
</dbReference>
<feature type="domain" description="Peptidase M20 dimerisation" evidence="6">
    <location>
        <begin position="535"/>
        <end position="694"/>
    </location>
</feature>
<name>A0A1Y2F2T0_PROLT</name>
<organism evidence="7 8">
    <name type="scientific">Protomyces lactucae-debilis</name>
    <dbReference type="NCBI Taxonomy" id="2754530"/>
    <lineage>
        <taxon>Eukaryota</taxon>
        <taxon>Fungi</taxon>
        <taxon>Dikarya</taxon>
        <taxon>Ascomycota</taxon>
        <taxon>Taphrinomycotina</taxon>
        <taxon>Taphrinomycetes</taxon>
        <taxon>Taphrinales</taxon>
        <taxon>Protomycetaceae</taxon>
        <taxon>Protomyces</taxon>
    </lineage>
</organism>
<keyword evidence="4" id="KW-0378">Hydrolase</keyword>
<evidence type="ECO:0000256" key="3">
    <source>
        <dbReference type="ARBA" id="ARBA00022723"/>
    </source>
</evidence>
<comment type="caution">
    <text evidence="7">The sequence shown here is derived from an EMBL/GenBank/DDBJ whole genome shotgun (WGS) entry which is preliminary data.</text>
</comment>
<proteinExistence type="inferred from homology"/>
<dbReference type="InterPro" id="IPR051458">
    <property type="entry name" value="Cyt/Met_Dipeptidase"/>
</dbReference>
<dbReference type="GeneID" id="63788109"/>
<keyword evidence="3" id="KW-0479">Metal-binding</keyword>
<dbReference type="AlphaFoldDB" id="A0A1Y2F2T0"/>
<dbReference type="GO" id="GO:0006508">
    <property type="term" value="P:proteolysis"/>
    <property type="evidence" value="ECO:0007669"/>
    <property type="project" value="UniProtKB-KW"/>
</dbReference>
<dbReference type="Gene3D" id="2.130.10.10">
    <property type="entry name" value="YVTN repeat-like/Quinoprotein amine dehydrogenase"/>
    <property type="match status" value="2"/>
</dbReference>
<dbReference type="STRING" id="56484.A0A1Y2F2T0"/>
<dbReference type="PROSITE" id="PS50082">
    <property type="entry name" value="WD_REPEATS_2"/>
    <property type="match status" value="1"/>
</dbReference>
<dbReference type="InterPro" id="IPR015943">
    <property type="entry name" value="WD40/YVTN_repeat-like_dom_sf"/>
</dbReference>
<evidence type="ECO:0000313" key="8">
    <source>
        <dbReference type="Proteomes" id="UP000193685"/>
    </source>
</evidence>
<evidence type="ECO:0000313" key="7">
    <source>
        <dbReference type="EMBL" id="ORY78200.1"/>
    </source>
</evidence>
<evidence type="ECO:0000259" key="6">
    <source>
        <dbReference type="Pfam" id="PF07687"/>
    </source>
</evidence>
<dbReference type="InterPro" id="IPR036322">
    <property type="entry name" value="WD40_repeat_dom_sf"/>
</dbReference>
<protein>
    <recommendedName>
        <fullName evidence="6">Peptidase M20 dimerisation domain-containing protein</fullName>
    </recommendedName>
</protein>
<dbReference type="PROSITE" id="PS50294">
    <property type="entry name" value="WD_REPEATS_REGION"/>
    <property type="match status" value="1"/>
</dbReference>